<accession>Q2YI61</accession>
<sequence>MKLVEFNAEENYIEDFLSLPKKLYTKLDNMEDSNTMKDILTNNHPLSNDFKLNKYLVYKDDEVVARFIITEYNDDNKVCYIGFFECINDKKVAKFLFDEAHKIAKEKKYKKIIGPVDASFWIKYRLKINKFERPYTGEPYNKDYYLKLFTDNKYKICDHYTSQSYDIVDDSYFNDKFTEHYNEFKKLGYEIIKPKPEDFDKCMSEVYDLITKLYSDFPIFKNLKKESFLEIYKSYKKIINMNMVRMAYFKGQAVGFYISVPNYNNIVYHINPINILKILHQRKHPKGYVMLYMGVDSNHRGLGKALVYSIVEELKKNNLPSIGALAHDGKISQNYAKEKINSRYEYVLLERSI</sequence>
<name>Q2YI61_9ZZZZ</name>
<protein>
    <submittedName>
        <fullName evidence="1">Uncharacterized protein</fullName>
    </submittedName>
</protein>
<dbReference type="SUPFAM" id="SSF55729">
    <property type="entry name" value="Acyl-CoA N-acyltransferases (Nat)"/>
    <property type="match status" value="1"/>
</dbReference>
<dbReference type="Gene3D" id="3.40.630.30">
    <property type="match status" value="1"/>
</dbReference>
<dbReference type="InterPro" id="IPR016181">
    <property type="entry name" value="Acyl_CoA_acyltransferase"/>
</dbReference>
<evidence type="ECO:0000313" key="1">
    <source>
        <dbReference type="EMBL" id="CAJ19142.1"/>
    </source>
</evidence>
<dbReference type="AlphaFoldDB" id="Q2YI61"/>
<reference evidence="1" key="1">
    <citation type="journal article" date="2005" name="Environ. Microbiol.">
        <title>Novel hydrolase diversity retrieved from a metagenome library of bovine rumen microflora.</title>
        <authorList>
            <person name="Ferrer M."/>
            <person name="Golyshina O.V."/>
            <person name="Chernikova T.N."/>
            <person name="Khachane A.N."/>
            <person name="Reyes-Duarte D."/>
            <person name="Santos V.A.P.M.D."/>
            <person name="Strompl C."/>
            <person name="Elborough K."/>
            <person name="Jarvis G."/>
            <person name="Neef A."/>
            <person name="Yakimov M.M."/>
            <person name="Timmis K.N."/>
            <person name="Golyshin P.N."/>
        </authorList>
    </citation>
    <scope>NUCLEOTIDE SEQUENCE</scope>
</reference>
<dbReference type="EMBL" id="AM050339">
    <property type="protein sequence ID" value="CAJ19142.1"/>
    <property type="molecule type" value="Genomic_DNA"/>
</dbReference>
<dbReference type="PANTHER" id="PTHR41368">
    <property type="entry name" value="PROTEIN YGHO"/>
    <property type="match status" value="1"/>
</dbReference>
<proteinExistence type="predicted"/>
<organism evidence="1">
    <name type="scientific">unidentified microorganism</name>
    <dbReference type="NCBI Taxonomy" id="81726"/>
    <lineage>
        <taxon>unclassified sequences</taxon>
        <taxon>environmental samples</taxon>
    </lineage>
</organism>
<dbReference type="InterPro" id="IPR039968">
    <property type="entry name" value="BcerS-like"/>
</dbReference>
<dbReference type="PANTHER" id="PTHR41368:SF1">
    <property type="entry name" value="PROTEIN YGHO"/>
    <property type="match status" value="1"/>
</dbReference>